<dbReference type="Gramene" id="LPERR11G15420.1">
    <property type="protein sequence ID" value="LPERR11G15420.1"/>
    <property type="gene ID" value="LPERR11G15420"/>
</dbReference>
<name>A0A0D9XTW6_9ORYZ</name>
<evidence type="ECO:0000256" key="2">
    <source>
        <dbReference type="ARBA" id="ARBA00003866"/>
    </source>
</evidence>
<comment type="subunit">
    <text evidence="8">Part of the 30S ribosomal subunit. Contacts protein S5. The interaction surface between S4 and S5 is involved in control of translational fidelity.</text>
</comment>
<dbReference type="GO" id="GO:0019843">
    <property type="term" value="F:rRNA binding"/>
    <property type="evidence" value="ECO:0007669"/>
    <property type="project" value="UniProtKB-KW"/>
</dbReference>
<evidence type="ECO:0000256" key="8">
    <source>
        <dbReference type="ARBA" id="ARBA00025813"/>
    </source>
</evidence>
<reference evidence="16 17" key="1">
    <citation type="submission" date="2012-08" db="EMBL/GenBank/DDBJ databases">
        <title>Oryza genome evolution.</title>
        <authorList>
            <person name="Wing R.A."/>
        </authorList>
    </citation>
    <scope>NUCLEOTIDE SEQUENCE</scope>
</reference>
<dbReference type="Proteomes" id="UP000032180">
    <property type="component" value="Chromosome 11"/>
</dbReference>
<dbReference type="SUPFAM" id="SSF55174">
    <property type="entry name" value="Alpha-L RNA-binding motif"/>
    <property type="match status" value="2"/>
</dbReference>
<feature type="domain" description="RNA-binding S4" evidence="14">
    <location>
        <begin position="111"/>
        <end position="181"/>
    </location>
</feature>
<reference evidence="16" key="3">
    <citation type="submission" date="2015-04" db="UniProtKB">
        <authorList>
            <consortium name="EnsemblPlants"/>
        </authorList>
    </citation>
    <scope>IDENTIFICATION</scope>
</reference>
<dbReference type="NCBIfam" id="NF003139">
    <property type="entry name" value="PRK04051.1"/>
    <property type="match status" value="2"/>
</dbReference>
<keyword evidence="5 11" id="KW-0694">RNA-binding</keyword>
<evidence type="ECO:0000256" key="12">
    <source>
        <dbReference type="RuleBase" id="RU003699"/>
    </source>
</evidence>
<dbReference type="PANTHER" id="PTHR11831:SF50">
    <property type="entry name" value="30S RIBOSOMAL PROTEIN S4, CHLOROPLASTIC"/>
    <property type="match status" value="1"/>
</dbReference>
<protein>
    <recommendedName>
        <fullName evidence="9">30S ribosomal protein S4, chloroplastic</fullName>
    </recommendedName>
</protein>
<feature type="region of interest" description="Disordered" evidence="13">
    <location>
        <begin position="163"/>
        <end position="241"/>
    </location>
</feature>
<feature type="compositionally biased region" description="Basic and acidic residues" evidence="13">
    <location>
        <begin position="219"/>
        <end position="231"/>
    </location>
</feature>
<dbReference type="eggNOG" id="KOG3301">
    <property type="taxonomic scope" value="Eukaryota"/>
</dbReference>
<evidence type="ECO:0000256" key="1">
    <source>
        <dbReference type="ARBA" id="ARBA00003004"/>
    </source>
</evidence>
<comment type="similarity">
    <text evidence="3 12">Belongs to the universal ribosomal protein uS4 family.</text>
</comment>
<organism evidence="16 17">
    <name type="scientific">Leersia perrieri</name>
    <dbReference type="NCBI Taxonomy" id="77586"/>
    <lineage>
        <taxon>Eukaryota</taxon>
        <taxon>Viridiplantae</taxon>
        <taxon>Streptophyta</taxon>
        <taxon>Embryophyta</taxon>
        <taxon>Tracheophyta</taxon>
        <taxon>Spermatophyta</taxon>
        <taxon>Magnoliopsida</taxon>
        <taxon>Liliopsida</taxon>
        <taxon>Poales</taxon>
        <taxon>Poaceae</taxon>
        <taxon>BOP clade</taxon>
        <taxon>Oryzoideae</taxon>
        <taxon>Oryzeae</taxon>
        <taxon>Oryzinae</taxon>
        <taxon>Leersia</taxon>
    </lineage>
</organism>
<dbReference type="GO" id="GO:0003735">
    <property type="term" value="F:structural constituent of ribosome"/>
    <property type="evidence" value="ECO:0007669"/>
    <property type="project" value="InterPro"/>
</dbReference>
<comment type="subunit">
    <text evidence="10">Binds to the translation initiation factors TIF3E1.</text>
</comment>
<dbReference type="STRING" id="77586.A0A0D9XTW6"/>
<dbReference type="Pfam" id="PF01479">
    <property type="entry name" value="S4"/>
    <property type="match status" value="2"/>
</dbReference>
<proteinExistence type="inferred from homology"/>
<evidence type="ECO:0000259" key="15">
    <source>
        <dbReference type="SMART" id="SM01390"/>
    </source>
</evidence>
<evidence type="ECO:0000256" key="10">
    <source>
        <dbReference type="ARBA" id="ARBA00064713"/>
    </source>
</evidence>
<evidence type="ECO:0000256" key="11">
    <source>
        <dbReference type="PROSITE-ProRule" id="PRU00182"/>
    </source>
</evidence>
<dbReference type="PROSITE" id="PS00632">
    <property type="entry name" value="RIBOSOMAL_S4"/>
    <property type="match status" value="2"/>
</dbReference>
<dbReference type="InterPro" id="IPR036986">
    <property type="entry name" value="S4_RNA-bd_sf"/>
</dbReference>
<keyword evidence="4 11" id="KW-0699">rRNA-binding</keyword>
<comment type="function">
    <text evidence="2">One of the primary rRNA binding proteins, it binds directly to 16S rRNA where it nucleates assembly of the body of the 30S subunit.</text>
</comment>
<evidence type="ECO:0000256" key="5">
    <source>
        <dbReference type="ARBA" id="ARBA00022884"/>
    </source>
</evidence>
<evidence type="ECO:0000259" key="14">
    <source>
        <dbReference type="SMART" id="SM00363"/>
    </source>
</evidence>
<dbReference type="InterPro" id="IPR005710">
    <property type="entry name" value="Ribosomal_uS4_euk/arc"/>
</dbReference>
<dbReference type="EnsemblPlants" id="LPERR11G15420.1">
    <property type="protein sequence ID" value="LPERR11G15420.1"/>
    <property type="gene ID" value="LPERR11G15420"/>
</dbReference>
<sequence>MVHVSFYRNFENGKTFKKPRRPYEKERLDAELKLVGEYGLRCKRELWRVQYALSRIRNNARHLLTLDEKNPRRIFEGEALLRRMNRYGLLADGQNKLDYVLALTVENFLARRLQTLVFKAGMAKSIHHARVLIRQRHIRVGRQIVNIPSFMVRVESEKHIDFSLTSPFGGGPPGRVKRKNQKKASGGGGDALSSSTPRRRIRLLPSKNRSFPQSAAAATRERRCAGDDGPHGKTFKKPRRPYEKERLDAELKLVGEYGLRCKRELWRVQYALSRIRNNARHLLTLDEKNPRRIFEGEALLRRMNRYGLLADGQNKLDYVLALTVENFLARRLQTLVFKAGMAKSIHHARVLIRQRHIRVGRQIVNIPSFMVRVESEKHIDFSLTSPFGGGPPGRVKRKNQKKASGGGGDGEEEDEE</sequence>
<evidence type="ECO:0000256" key="3">
    <source>
        <dbReference type="ARBA" id="ARBA00007465"/>
    </source>
</evidence>
<evidence type="ECO:0000313" key="17">
    <source>
        <dbReference type="Proteomes" id="UP000032180"/>
    </source>
</evidence>
<evidence type="ECO:0000256" key="9">
    <source>
        <dbReference type="ARBA" id="ARBA00035533"/>
    </source>
</evidence>
<evidence type="ECO:0000256" key="6">
    <source>
        <dbReference type="ARBA" id="ARBA00022980"/>
    </source>
</evidence>
<dbReference type="GO" id="GO:0042274">
    <property type="term" value="P:ribosomal small subunit biogenesis"/>
    <property type="evidence" value="ECO:0007669"/>
    <property type="project" value="TreeGrafter"/>
</dbReference>
<comment type="function">
    <text evidence="1">With S5 and S12 plays an important role in translational accuracy.</text>
</comment>
<dbReference type="PROSITE" id="PS50889">
    <property type="entry name" value="S4"/>
    <property type="match status" value="2"/>
</dbReference>
<dbReference type="Gene3D" id="3.10.290.10">
    <property type="entry name" value="RNA-binding S4 domain"/>
    <property type="match status" value="2"/>
</dbReference>
<dbReference type="GO" id="GO:0006412">
    <property type="term" value="P:translation"/>
    <property type="evidence" value="ECO:0007669"/>
    <property type="project" value="InterPro"/>
</dbReference>
<evidence type="ECO:0000256" key="4">
    <source>
        <dbReference type="ARBA" id="ARBA00022730"/>
    </source>
</evidence>
<feature type="region of interest" description="Disordered" evidence="13">
    <location>
        <begin position="382"/>
        <end position="416"/>
    </location>
</feature>
<feature type="domain" description="Small ribosomal subunit protein uS4 N-terminal" evidence="15">
    <location>
        <begin position="8"/>
        <end position="110"/>
    </location>
</feature>
<dbReference type="SMART" id="SM01390">
    <property type="entry name" value="Ribosomal_S4"/>
    <property type="match status" value="2"/>
</dbReference>
<dbReference type="InterPro" id="IPR022801">
    <property type="entry name" value="Ribosomal_uS4"/>
</dbReference>
<keyword evidence="17" id="KW-1185">Reference proteome</keyword>
<reference evidence="17" key="2">
    <citation type="submission" date="2013-12" db="EMBL/GenBank/DDBJ databases">
        <authorList>
            <person name="Yu Y."/>
            <person name="Lee S."/>
            <person name="de Baynast K."/>
            <person name="Wissotski M."/>
            <person name="Liu L."/>
            <person name="Talag J."/>
            <person name="Goicoechea J."/>
            <person name="Angelova A."/>
            <person name="Jetty R."/>
            <person name="Kudrna D."/>
            <person name="Golser W."/>
            <person name="Rivera L."/>
            <person name="Zhang J."/>
            <person name="Wing R."/>
        </authorList>
    </citation>
    <scope>NUCLEOTIDE SEQUENCE</scope>
</reference>
<dbReference type="GO" id="GO:0022627">
    <property type="term" value="C:cytosolic small ribosomal subunit"/>
    <property type="evidence" value="ECO:0007669"/>
    <property type="project" value="TreeGrafter"/>
</dbReference>
<evidence type="ECO:0000256" key="13">
    <source>
        <dbReference type="SAM" id="MobiDB-lite"/>
    </source>
</evidence>
<accession>A0A0D9XTW6</accession>
<keyword evidence="7 12" id="KW-0687">Ribonucleoprotein</keyword>
<evidence type="ECO:0000256" key="7">
    <source>
        <dbReference type="ARBA" id="ARBA00023274"/>
    </source>
</evidence>
<dbReference type="Pfam" id="PF00163">
    <property type="entry name" value="Ribosomal_S4"/>
    <property type="match status" value="2"/>
</dbReference>
<dbReference type="FunFam" id="3.10.290.10:FF:000021">
    <property type="entry name" value="40S ribosomal protein S9"/>
    <property type="match status" value="2"/>
</dbReference>
<dbReference type="InterPro" id="IPR001912">
    <property type="entry name" value="Ribosomal_uS4_N"/>
</dbReference>
<feature type="domain" description="RNA-binding S4" evidence="14">
    <location>
        <begin position="330"/>
        <end position="400"/>
    </location>
</feature>
<dbReference type="InterPro" id="IPR018079">
    <property type="entry name" value="Ribosomal_uS4_CS"/>
</dbReference>
<evidence type="ECO:0000313" key="16">
    <source>
        <dbReference type="EnsemblPlants" id="LPERR11G15420.1"/>
    </source>
</evidence>
<dbReference type="CDD" id="cd00165">
    <property type="entry name" value="S4"/>
    <property type="match status" value="2"/>
</dbReference>
<dbReference type="InterPro" id="IPR002942">
    <property type="entry name" value="S4_RNA-bd"/>
</dbReference>
<keyword evidence="6 12" id="KW-0689">Ribosomal protein</keyword>
<dbReference type="AlphaFoldDB" id="A0A0D9XTW6"/>
<dbReference type="NCBIfam" id="TIGR01018">
    <property type="entry name" value="uS4_arch"/>
    <property type="match status" value="2"/>
</dbReference>
<dbReference type="SMART" id="SM00363">
    <property type="entry name" value="S4"/>
    <property type="match status" value="2"/>
</dbReference>
<feature type="domain" description="Small ribosomal subunit protein uS4 N-terminal" evidence="15">
    <location>
        <begin position="218"/>
        <end position="329"/>
    </location>
</feature>
<dbReference type="PANTHER" id="PTHR11831">
    <property type="entry name" value="30S 40S RIBOSOMAL PROTEIN"/>
    <property type="match status" value="1"/>
</dbReference>